<evidence type="ECO:0000313" key="15">
    <source>
        <dbReference type="Proteomes" id="UP000030653"/>
    </source>
</evidence>
<dbReference type="GeneID" id="63689861"/>
<feature type="non-terminal residue" evidence="14">
    <location>
        <position position="1"/>
    </location>
</feature>
<dbReference type="STRING" id="1858805.M5GG70"/>
<evidence type="ECO:0000256" key="3">
    <source>
        <dbReference type="ARBA" id="ARBA00021330"/>
    </source>
</evidence>
<evidence type="ECO:0000256" key="8">
    <source>
        <dbReference type="ARBA" id="ARBA00022842"/>
    </source>
</evidence>
<dbReference type="RefSeq" id="XP_040631867.1">
    <property type="nucleotide sequence ID" value="XM_040774799.1"/>
</dbReference>
<feature type="region of interest" description="Disordered" evidence="13">
    <location>
        <begin position="411"/>
        <end position="473"/>
    </location>
</feature>
<dbReference type="GO" id="GO:0030422">
    <property type="term" value="P:siRNA processing"/>
    <property type="evidence" value="ECO:0007669"/>
    <property type="project" value="TreeGrafter"/>
</dbReference>
<dbReference type="OrthoDB" id="2154311at2759"/>
<dbReference type="GO" id="GO:0003723">
    <property type="term" value="F:RNA binding"/>
    <property type="evidence" value="ECO:0007669"/>
    <property type="project" value="UniProtKB-KW"/>
</dbReference>
<proteinExistence type="inferred from homology"/>
<evidence type="ECO:0000256" key="1">
    <source>
        <dbReference type="ARBA" id="ARBA00001946"/>
    </source>
</evidence>
<dbReference type="GO" id="GO:0001510">
    <property type="term" value="P:RNA methylation"/>
    <property type="evidence" value="ECO:0007669"/>
    <property type="project" value="InterPro"/>
</dbReference>
<sequence>LQPASTDGATVLDVQFRPFLWEQRHAWVLSVLRKEQARTVLDIGCGEGSLLATLSQPAQAVFDPTLTNIESESYRDLYLDRIAGLDIVPTELSKAERVTVPSSPAAQPTQNSWIREPIRWSSLEVKLWLGSLDVYNPELNAYEYMVAMEVIEHLPPDILLKFAPMILGRYRPKALLVTTPNYNFSPLFTAPGYTDPNAYPDPTGRTSRFFRHDDHKFEWTEDEFRAWCEGVALDFGYEVEVDGVGRSITEDPYGRISPFASQVAVFRREMERTGLSSQKQKAELIGSSPHTLVACHLHEPHPSGGIFKPTKDIMDRVEEVFHEVDCGALTLRDLWNDWKLPYLCGGALGCLLKAIRNEGDEWEIHQTEESKKYRLAMTVIWKTFVPKPPQIDPEEDRESLLSFAVEADEDEEYQNEHGDWSEQDGGSDVTGNQGDWGWADNSVVAQQSSEWGEGIGWGTKADSTEAHDTKHTF</sequence>
<organism evidence="14 15">
    <name type="scientific">Dacryopinax primogenitus (strain DJM 731)</name>
    <name type="common">Brown rot fungus</name>
    <dbReference type="NCBI Taxonomy" id="1858805"/>
    <lineage>
        <taxon>Eukaryota</taxon>
        <taxon>Fungi</taxon>
        <taxon>Dikarya</taxon>
        <taxon>Basidiomycota</taxon>
        <taxon>Agaricomycotina</taxon>
        <taxon>Dacrymycetes</taxon>
        <taxon>Dacrymycetales</taxon>
        <taxon>Dacrymycetaceae</taxon>
        <taxon>Dacryopinax</taxon>
    </lineage>
</organism>
<dbReference type="InterPro" id="IPR026610">
    <property type="entry name" value="Hen1"/>
</dbReference>
<dbReference type="OMA" id="TNRIFRH"/>
<feature type="compositionally biased region" description="Basic and acidic residues" evidence="13">
    <location>
        <begin position="462"/>
        <end position="473"/>
    </location>
</feature>
<keyword evidence="8" id="KW-0460">Magnesium</keyword>
<dbReference type="PANTHER" id="PTHR21404">
    <property type="entry name" value="HEN1"/>
    <property type="match status" value="1"/>
</dbReference>
<comment type="cofactor">
    <cofactor evidence="1">
        <name>Mg(2+)</name>
        <dbReference type="ChEBI" id="CHEBI:18420"/>
    </cofactor>
</comment>
<keyword evidence="5" id="KW-0808">Transferase</keyword>
<dbReference type="HOGENOM" id="CLU_032749_1_0_1"/>
<dbReference type="EMBL" id="JH795857">
    <property type="protein sequence ID" value="EJU04973.1"/>
    <property type="molecule type" value="Genomic_DNA"/>
</dbReference>
<dbReference type="GO" id="GO:0005634">
    <property type="term" value="C:nucleus"/>
    <property type="evidence" value="ECO:0007669"/>
    <property type="project" value="TreeGrafter"/>
</dbReference>
<evidence type="ECO:0000256" key="7">
    <source>
        <dbReference type="ARBA" id="ARBA00022723"/>
    </source>
</evidence>
<keyword evidence="4" id="KW-0489">Methyltransferase</keyword>
<keyword evidence="6" id="KW-0949">S-adenosyl-L-methionine</keyword>
<accession>M5GG70</accession>
<comment type="similarity">
    <text evidence="2">Belongs to the methyltransferase superfamily. HEN1 family.</text>
</comment>
<evidence type="ECO:0000313" key="14">
    <source>
        <dbReference type="EMBL" id="EJU04973.1"/>
    </source>
</evidence>
<evidence type="ECO:0000256" key="10">
    <source>
        <dbReference type="ARBA" id="ARBA00023158"/>
    </source>
</evidence>
<evidence type="ECO:0000256" key="4">
    <source>
        <dbReference type="ARBA" id="ARBA00022603"/>
    </source>
</evidence>
<keyword evidence="15" id="KW-1185">Reference proteome</keyword>
<evidence type="ECO:0000256" key="11">
    <source>
        <dbReference type="ARBA" id="ARBA00035025"/>
    </source>
</evidence>
<evidence type="ECO:0000256" key="9">
    <source>
        <dbReference type="ARBA" id="ARBA00022884"/>
    </source>
</evidence>
<evidence type="ECO:0000256" key="5">
    <source>
        <dbReference type="ARBA" id="ARBA00022679"/>
    </source>
</evidence>
<evidence type="ECO:0000256" key="6">
    <source>
        <dbReference type="ARBA" id="ARBA00022691"/>
    </source>
</evidence>
<dbReference type="Gene3D" id="3.40.50.150">
    <property type="entry name" value="Vaccinia Virus protein VP39"/>
    <property type="match status" value="1"/>
</dbReference>
<dbReference type="InterPro" id="IPR029063">
    <property type="entry name" value="SAM-dependent_MTases_sf"/>
</dbReference>
<evidence type="ECO:0000256" key="2">
    <source>
        <dbReference type="ARBA" id="ARBA00009026"/>
    </source>
</evidence>
<dbReference type="SUPFAM" id="SSF53335">
    <property type="entry name" value="S-adenosyl-L-methionine-dependent methyltransferases"/>
    <property type="match status" value="1"/>
</dbReference>
<dbReference type="GO" id="GO:0005737">
    <property type="term" value="C:cytoplasm"/>
    <property type="evidence" value="ECO:0007669"/>
    <property type="project" value="TreeGrafter"/>
</dbReference>
<dbReference type="Proteomes" id="UP000030653">
    <property type="component" value="Unassembled WGS sequence"/>
</dbReference>
<gene>
    <name evidence="14" type="ORF">DACRYDRAFT_48036</name>
</gene>
<name>M5GG70_DACPD</name>
<dbReference type="GO" id="GO:0090486">
    <property type="term" value="F:small RNA 2'-O-methyltransferase activity"/>
    <property type="evidence" value="ECO:0007669"/>
    <property type="project" value="UniProtKB-EC"/>
</dbReference>
<evidence type="ECO:0000256" key="13">
    <source>
        <dbReference type="SAM" id="MobiDB-lite"/>
    </source>
</evidence>
<evidence type="ECO:0000256" key="12">
    <source>
        <dbReference type="ARBA" id="ARBA00048418"/>
    </source>
</evidence>
<reference evidence="14 15" key="1">
    <citation type="journal article" date="2012" name="Science">
        <title>The Paleozoic origin of enzymatic lignin decomposition reconstructed from 31 fungal genomes.</title>
        <authorList>
            <person name="Floudas D."/>
            <person name="Binder M."/>
            <person name="Riley R."/>
            <person name="Barry K."/>
            <person name="Blanchette R.A."/>
            <person name="Henrissat B."/>
            <person name="Martinez A.T."/>
            <person name="Otillar R."/>
            <person name="Spatafora J.W."/>
            <person name="Yadav J.S."/>
            <person name="Aerts A."/>
            <person name="Benoit I."/>
            <person name="Boyd A."/>
            <person name="Carlson A."/>
            <person name="Copeland A."/>
            <person name="Coutinho P.M."/>
            <person name="de Vries R.P."/>
            <person name="Ferreira P."/>
            <person name="Findley K."/>
            <person name="Foster B."/>
            <person name="Gaskell J."/>
            <person name="Glotzer D."/>
            <person name="Gorecki P."/>
            <person name="Heitman J."/>
            <person name="Hesse C."/>
            <person name="Hori C."/>
            <person name="Igarashi K."/>
            <person name="Jurgens J.A."/>
            <person name="Kallen N."/>
            <person name="Kersten P."/>
            <person name="Kohler A."/>
            <person name="Kuees U."/>
            <person name="Kumar T.K.A."/>
            <person name="Kuo A."/>
            <person name="LaButti K."/>
            <person name="Larrondo L.F."/>
            <person name="Lindquist E."/>
            <person name="Ling A."/>
            <person name="Lombard V."/>
            <person name="Lucas S."/>
            <person name="Lundell T."/>
            <person name="Martin R."/>
            <person name="McLaughlin D.J."/>
            <person name="Morgenstern I."/>
            <person name="Morin E."/>
            <person name="Murat C."/>
            <person name="Nagy L.G."/>
            <person name="Nolan M."/>
            <person name="Ohm R.A."/>
            <person name="Patyshakuliyeva A."/>
            <person name="Rokas A."/>
            <person name="Ruiz-Duenas F.J."/>
            <person name="Sabat G."/>
            <person name="Salamov A."/>
            <person name="Samejima M."/>
            <person name="Schmutz J."/>
            <person name="Slot J.C."/>
            <person name="St John F."/>
            <person name="Stenlid J."/>
            <person name="Sun H."/>
            <person name="Sun S."/>
            <person name="Syed K."/>
            <person name="Tsang A."/>
            <person name="Wiebenga A."/>
            <person name="Young D."/>
            <person name="Pisabarro A."/>
            <person name="Eastwood D.C."/>
            <person name="Martin F."/>
            <person name="Cullen D."/>
            <person name="Grigoriev I.V."/>
            <person name="Hibbett D.S."/>
        </authorList>
    </citation>
    <scope>NUCLEOTIDE SEQUENCE [LARGE SCALE GENOMIC DNA]</scope>
    <source>
        <strain evidence="14 15">DJM-731 SS1</strain>
    </source>
</reference>
<dbReference type="AlphaFoldDB" id="M5GG70"/>
<dbReference type="GO" id="GO:0046872">
    <property type="term" value="F:metal ion binding"/>
    <property type="evidence" value="ECO:0007669"/>
    <property type="project" value="UniProtKB-KW"/>
</dbReference>
<protein>
    <recommendedName>
        <fullName evidence="3">Small RNA 2'-O-methyltransferase</fullName>
        <ecNumber evidence="11">2.1.1.386</ecNumber>
    </recommendedName>
</protein>
<keyword evidence="7" id="KW-0479">Metal-binding</keyword>
<dbReference type="PANTHER" id="PTHR21404:SF3">
    <property type="entry name" value="SMALL RNA 2'-O-METHYLTRANSFERASE"/>
    <property type="match status" value="1"/>
</dbReference>
<comment type="catalytic activity">
    <reaction evidence="12">
        <text>small RNA 3'-end nucleotide + S-adenosyl-L-methionine = small RNA 3'-end 2'-O-methylnucleotide + S-adenosyl-L-homocysteine + H(+)</text>
        <dbReference type="Rhea" id="RHEA:37887"/>
        <dbReference type="Rhea" id="RHEA-COMP:10415"/>
        <dbReference type="Rhea" id="RHEA-COMP:10416"/>
        <dbReference type="ChEBI" id="CHEBI:15378"/>
        <dbReference type="ChEBI" id="CHEBI:57856"/>
        <dbReference type="ChEBI" id="CHEBI:59789"/>
        <dbReference type="ChEBI" id="CHEBI:74896"/>
        <dbReference type="ChEBI" id="CHEBI:74898"/>
        <dbReference type="EC" id="2.1.1.386"/>
    </reaction>
</comment>
<keyword evidence="10" id="KW-0943">RNA-mediated gene silencing</keyword>
<keyword evidence="9" id="KW-0694">RNA-binding</keyword>
<dbReference type="EC" id="2.1.1.386" evidence="11"/>
<dbReference type="Pfam" id="PF13489">
    <property type="entry name" value="Methyltransf_23"/>
    <property type="match status" value="1"/>
</dbReference>